<dbReference type="GO" id="GO:1990811">
    <property type="term" value="C:MWP complex"/>
    <property type="evidence" value="ECO:0007669"/>
    <property type="project" value="TreeGrafter"/>
</dbReference>
<proteinExistence type="predicted"/>
<evidence type="ECO:0000313" key="1">
    <source>
        <dbReference type="Proteomes" id="UP000504606"/>
    </source>
</evidence>
<dbReference type="PANTHER" id="PTHR16220">
    <property type="entry name" value="WD REPEAT PROTEIN 8-RELATED"/>
    <property type="match status" value="1"/>
</dbReference>
<evidence type="ECO:0000313" key="2">
    <source>
        <dbReference type="RefSeq" id="XP_026282854.1"/>
    </source>
</evidence>
<protein>
    <submittedName>
        <fullName evidence="2">WD repeat-containing protein WRAP73-like</fullName>
    </submittedName>
</protein>
<dbReference type="SUPFAM" id="SSF82171">
    <property type="entry name" value="DPP6 N-terminal domain-like"/>
    <property type="match status" value="1"/>
</dbReference>
<dbReference type="KEGG" id="foc:113209517"/>
<dbReference type="GeneID" id="113209517"/>
<keyword evidence="1" id="KW-1185">Reference proteome</keyword>
<sequence length="461" mass="51470">MNEQICKNMEFTELFNGQSTIFSPNGRFLACICADCVEVRYADTLLKAFKFECADIVKVIKWSGDSALLLCQGPFTIKIFSVVSGSNIAVLKQPLGHLNQISWVADSRTVLFSEPFLFRMAVWKINVQYGQTIEYINNVQPWAKPNAALSPNGKHLAVIACKVDNDMDTKPEIGSLQNPANKESADELVLYSSISWRKEITINCNGIHRINGVAWSPNSSIVVVWPSDPQQPVLFLSTHTGFIIGKWQSPDKLWAGVLGVEFSPSSQFLTVVGLNSKVHMINCIAWCEELELIHHTSVCSSECEVYQEAPGDYLKNSYFVKVRERPVSISFLSQLGKLSSSKVVWSSGGRYLASCLARAPAVIWIWSCALLFKLCCVIVTKHPVTDFKWDPVQNILAIVDGQDCVALWNADEKILRSLSVCTPVSRLLFQARHLHWRHDGKVMVASSEQNSTILELSSHDQ</sequence>
<dbReference type="GO" id="GO:0005815">
    <property type="term" value="C:microtubule organizing center"/>
    <property type="evidence" value="ECO:0007669"/>
    <property type="project" value="TreeGrafter"/>
</dbReference>
<dbReference type="RefSeq" id="XP_026282854.1">
    <property type="nucleotide sequence ID" value="XM_026427069.2"/>
</dbReference>
<organism evidence="1 2">
    <name type="scientific">Frankliniella occidentalis</name>
    <name type="common">Western flower thrips</name>
    <name type="synonym">Euthrips occidentalis</name>
    <dbReference type="NCBI Taxonomy" id="133901"/>
    <lineage>
        <taxon>Eukaryota</taxon>
        <taxon>Metazoa</taxon>
        <taxon>Ecdysozoa</taxon>
        <taxon>Arthropoda</taxon>
        <taxon>Hexapoda</taxon>
        <taxon>Insecta</taxon>
        <taxon>Pterygota</taxon>
        <taxon>Neoptera</taxon>
        <taxon>Paraneoptera</taxon>
        <taxon>Thysanoptera</taxon>
        <taxon>Terebrantia</taxon>
        <taxon>Thripoidea</taxon>
        <taxon>Thripidae</taxon>
        <taxon>Frankliniella</taxon>
    </lineage>
</organism>
<dbReference type="AlphaFoldDB" id="A0A6J1SNM5"/>
<dbReference type="OrthoDB" id="308690at2759"/>
<gene>
    <name evidence="2" type="primary">LOC113209517</name>
</gene>
<dbReference type="InterPro" id="IPR015943">
    <property type="entry name" value="WD40/YVTN_repeat-like_dom_sf"/>
</dbReference>
<dbReference type="PANTHER" id="PTHR16220:SF0">
    <property type="entry name" value="WD REPEAT-CONTAINING PROTEIN WRAP73"/>
    <property type="match status" value="1"/>
</dbReference>
<dbReference type="Proteomes" id="UP000504606">
    <property type="component" value="Unplaced"/>
</dbReference>
<name>A0A6J1SNM5_FRAOC</name>
<reference evidence="2" key="1">
    <citation type="submission" date="2025-08" db="UniProtKB">
        <authorList>
            <consortium name="RefSeq"/>
        </authorList>
    </citation>
    <scope>IDENTIFICATION</scope>
    <source>
        <tissue evidence="2">Whole organism</tissue>
    </source>
</reference>
<dbReference type="Gene3D" id="2.130.10.10">
    <property type="entry name" value="YVTN repeat-like/Quinoprotein amine dehydrogenase"/>
    <property type="match status" value="2"/>
</dbReference>
<accession>A0A6J1SNM5</accession>
<dbReference type="InterPro" id="IPR052778">
    <property type="entry name" value="Centrosome-WD_assoc"/>
</dbReference>